<feature type="compositionally biased region" description="Low complexity" evidence="2">
    <location>
        <begin position="166"/>
        <end position="207"/>
    </location>
</feature>
<organism evidence="3 4">
    <name type="scientific">Tetradesmus obliquus</name>
    <name type="common">Green alga</name>
    <name type="synonym">Acutodesmus obliquus</name>
    <dbReference type="NCBI Taxonomy" id="3088"/>
    <lineage>
        <taxon>Eukaryota</taxon>
        <taxon>Viridiplantae</taxon>
        <taxon>Chlorophyta</taxon>
        <taxon>core chlorophytes</taxon>
        <taxon>Chlorophyceae</taxon>
        <taxon>CS clade</taxon>
        <taxon>Sphaeropleales</taxon>
        <taxon>Scenedesmaceae</taxon>
        <taxon>Tetradesmus</taxon>
    </lineage>
</organism>
<accession>A0ABY8UVG3</accession>
<evidence type="ECO:0000256" key="2">
    <source>
        <dbReference type="SAM" id="MobiDB-lite"/>
    </source>
</evidence>
<dbReference type="Proteomes" id="UP001244341">
    <property type="component" value="Chromosome 16b"/>
</dbReference>
<protein>
    <submittedName>
        <fullName evidence="3">Uncharacterized protein</fullName>
    </submittedName>
</protein>
<proteinExistence type="predicted"/>
<gene>
    <name evidence="3" type="ORF">OEZ85_000260</name>
</gene>
<name>A0ABY8UVG3_TETOB</name>
<evidence type="ECO:0000313" key="3">
    <source>
        <dbReference type="EMBL" id="WIA23523.1"/>
    </source>
</evidence>
<evidence type="ECO:0000256" key="1">
    <source>
        <dbReference type="SAM" id="Coils"/>
    </source>
</evidence>
<keyword evidence="1" id="KW-0175">Coiled coil</keyword>
<feature type="compositionally biased region" description="Polar residues" evidence="2">
    <location>
        <begin position="1"/>
        <end position="14"/>
    </location>
</feature>
<feature type="coiled-coil region" evidence="1">
    <location>
        <begin position="81"/>
        <end position="122"/>
    </location>
</feature>
<keyword evidence="4" id="KW-1185">Reference proteome</keyword>
<feature type="region of interest" description="Disordered" evidence="2">
    <location>
        <begin position="166"/>
        <end position="215"/>
    </location>
</feature>
<dbReference type="EMBL" id="CP126223">
    <property type="protein sequence ID" value="WIA23523.1"/>
    <property type="molecule type" value="Genomic_DNA"/>
</dbReference>
<feature type="region of interest" description="Disordered" evidence="2">
    <location>
        <begin position="1"/>
        <end position="73"/>
    </location>
</feature>
<sequence>MQQQMCSPASSPGPSYSDRAVSPKKAGFFDSIKRALPAGGRPESPASSFGGSILGSEAGAGTPKSRMFPSFSNGQRKRDIIKKLEEEMSLMQLQVRQQESTIAKLQQQLQQEQAARIDAQERLNMQHFKANLLADMMVLKLLDIEQQGQDTQPAALKVKQQAQGLRYDQQQQQQQQQQYSAGQQQQQSAQGGRPAGQQQQGGLAAAGVLEESSFE</sequence>
<reference evidence="3 4" key="1">
    <citation type="submission" date="2023-05" db="EMBL/GenBank/DDBJ databases">
        <title>A 100% complete, gapless, phased diploid assembly of the Scenedesmus obliquus UTEX 3031 genome.</title>
        <authorList>
            <person name="Biondi T.C."/>
            <person name="Hanschen E.R."/>
            <person name="Kwon T."/>
            <person name="Eng W."/>
            <person name="Kruse C.P.S."/>
            <person name="Koehler S.I."/>
            <person name="Kunde Y."/>
            <person name="Gleasner C.D."/>
            <person name="You Mak K.T."/>
            <person name="Polle J."/>
            <person name="Hovde B.T."/>
            <person name="Starkenburg S.R."/>
        </authorList>
    </citation>
    <scope>NUCLEOTIDE SEQUENCE [LARGE SCALE GENOMIC DNA]</scope>
    <source>
        <strain evidence="3 4">DOE0152z</strain>
    </source>
</reference>
<evidence type="ECO:0000313" key="4">
    <source>
        <dbReference type="Proteomes" id="UP001244341"/>
    </source>
</evidence>